<dbReference type="PANTHER" id="PTHR43162">
    <property type="match status" value="1"/>
</dbReference>
<dbReference type="SUPFAM" id="SSF51735">
    <property type="entry name" value="NAD(P)-binding Rossmann-fold domains"/>
    <property type="match status" value="1"/>
</dbReference>
<evidence type="ECO:0000313" key="3">
    <source>
        <dbReference type="Proteomes" id="UP001500630"/>
    </source>
</evidence>
<feature type="domain" description="NAD(P)-binding" evidence="1">
    <location>
        <begin position="6"/>
        <end position="174"/>
    </location>
</feature>
<dbReference type="InterPro" id="IPR036291">
    <property type="entry name" value="NAD(P)-bd_dom_sf"/>
</dbReference>
<name>A0ABP6WE27_9ACTN</name>
<evidence type="ECO:0000313" key="2">
    <source>
        <dbReference type="EMBL" id="GAA3549057.1"/>
    </source>
</evidence>
<dbReference type="InterPro" id="IPR016040">
    <property type="entry name" value="NAD(P)-bd_dom"/>
</dbReference>
<accession>A0ABP6WE27</accession>
<dbReference type="EMBL" id="BAABDQ010000005">
    <property type="protein sequence ID" value="GAA3549057.1"/>
    <property type="molecule type" value="Genomic_DNA"/>
</dbReference>
<dbReference type="InterPro" id="IPR051604">
    <property type="entry name" value="Ergot_Alk_Oxidoreductase"/>
</dbReference>
<gene>
    <name evidence="2" type="ORF">GCM10022419_031740</name>
</gene>
<dbReference type="Proteomes" id="UP001500630">
    <property type="component" value="Unassembled WGS sequence"/>
</dbReference>
<evidence type="ECO:0000259" key="1">
    <source>
        <dbReference type="Pfam" id="PF13460"/>
    </source>
</evidence>
<protein>
    <submittedName>
        <fullName evidence="2">NAD(P)H-binding protein</fullName>
    </submittedName>
</protein>
<keyword evidence="3" id="KW-1185">Reference proteome</keyword>
<organism evidence="2 3">
    <name type="scientific">Nonomuraea rosea</name>
    <dbReference type="NCBI Taxonomy" id="638574"/>
    <lineage>
        <taxon>Bacteria</taxon>
        <taxon>Bacillati</taxon>
        <taxon>Actinomycetota</taxon>
        <taxon>Actinomycetes</taxon>
        <taxon>Streptosporangiales</taxon>
        <taxon>Streptosporangiaceae</taxon>
        <taxon>Nonomuraea</taxon>
    </lineage>
</organism>
<proteinExistence type="predicted"/>
<dbReference type="PANTHER" id="PTHR43162:SF1">
    <property type="entry name" value="PRESTALK A DIFFERENTIATION PROTEIN A"/>
    <property type="match status" value="1"/>
</dbReference>
<dbReference type="Gene3D" id="3.40.50.720">
    <property type="entry name" value="NAD(P)-binding Rossmann-like Domain"/>
    <property type="match status" value="1"/>
</dbReference>
<dbReference type="RefSeq" id="WP_345562383.1">
    <property type="nucleotide sequence ID" value="NZ_BAABDQ010000005.1"/>
</dbReference>
<sequence>MILVTGATGNVGSHIVTQLLDAGEKVRVITRNPGGHSFPEQVEVVPGDLTQPDTLSEALDSVERAFLFPVFTGLDAFLDAARLSDLQHVVLLSSAAVTYTTPSWIGEQHLSLEQAVAASGLAWAFVRPGYFTTNDLAWAPQIKAGDVVRGIYGNAAMAPVDPRDIAAVSVRALLDQRVGESFLLTGPQSLTGIDRVRIIAETIGRPLRFDELPHELFREQMFHHGMPAPVIDDMINGLAEWDGKTAPVLPTIEEITGRAPFTYGQWVASRAQDFGPAPA</sequence>
<dbReference type="Pfam" id="PF13460">
    <property type="entry name" value="NAD_binding_10"/>
    <property type="match status" value="1"/>
</dbReference>
<reference evidence="3" key="1">
    <citation type="journal article" date="2019" name="Int. J. Syst. Evol. Microbiol.">
        <title>The Global Catalogue of Microorganisms (GCM) 10K type strain sequencing project: providing services to taxonomists for standard genome sequencing and annotation.</title>
        <authorList>
            <consortium name="The Broad Institute Genomics Platform"/>
            <consortium name="The Broad Institute Genome Sequencing Center for Infectious Disease"/>
            <person name="Wu L."/>
            <person name="Ma J."/>
        </authorList>
    </citation>
    <scope>NUCLEOTIDE SEQUENCE [LARGE SCALE GENOMIC DNA]</scope>
    <source>
        <strain evidence="3">JCM 17326</strain>
    </source>
</reference>
<comment type="caution">
    <text evidence="2">The sequence shown here is derived from an EMBL/GenBank/DDBJ whole genome shotgun (WGS) entry which is preliminary data.</text>
</comment>